<proteinExistence type="inferred from homology"/>
<dbReference type="GO" id="GO:0055052">
    <property type="term" value="C:ATP-binding cassette (ABC) transporter complex, substrate-binding subunit-containing"/>
    <property type="evidence" value="ECO:0007669"/>
    <property type="project" value="TreeGrafter"/>
</dbReference>
<organism evidence="4 5">
    <name type="scientific">Desulfosporosinus acidiphilus (strain DSM 22704 / JCM 16185 / SJ4)</name>
    <dbReference type="NCBI Taxonomy" id="646529"/>
    <lineage>
        <taxon>Bacteria</taxon>
        <taxon>Bacillati</taxon>
        <taxon>Bacillota</taxon>
        <taxon>Clostridia</taxon>
        <taxon>Eubacteriales</taxon>
        <taxon>Desulfitobacteriaceae</taxon>
        <taxon>Desulfosporosinus</taxon>
    </lineage>
</organism>
<name>I4DC98_DESAJ</name>
<evidence type="ECO:0000256" key="1">
    <source>
        <dbReference type="ARBA" id="ARBA00008520"/>
    </source>
</evidence>
<dbReference type="KEGG" id="dai:Desaci_4585"/>
<keyword evidence="3" id="KW-0732">Signal</keyword>
<accession>I4DC98</accession>
<dbReference type="GO" id="GO:0015768">
    <property type="term" value="P:maltose transport"/>
    <property type="evidence" value="ECO:0007669"/>
    <property type="project" value="TreeGrafter"/>
</dbReference>
<dbReference type="STRING" id="646529.Desaci_4585"/>
<dbReference type="PROSITE" id="PS51257">
    <property type="entry name" value="PROKAR_LIPOPROTEIN"/>
    <property type="match status" value="1"/>
</dbReference>
<gene>
    <name evidence="4" type="ordered locus">Desaci_4585</name>
</gene>
<dbReference type="AlphaFoldDB" id="I4DC98"/>
<dbReference type="EMBL" id="CP003639">
    <property type="protein sequence ID" value="AFM43422.1"/>
    <property type="molecule type" value="Genomic_DNA"/>
</dbReference>
<comment type="similarity">
    <text evidence="1">Belongs to the bacterial solute-binding protein 1 family.</text>
</comment>
<dbReference type="eggNOG" id="COG2182">
    <property type="taxonomic scope" value="Bacteria"/>
</dbReference>
<evidence type="ECO:0000256" key="2">
    <source>
        <dbReference type="ARBA" id="ARBA00022448"/>
    </source>
</evidence>
<reference evidence="4 5" key="1">
    <citation type="journal article" date="2012" name="J. Bacteriol.">
        <title>Complete genome sequences of Desulfosporosinus orientis DSM765T, Desulfosporosinus youngiae DSM17734T, Desulfosporosinus meridiei DSM13257T, and Desulfosporosinus acidiphilus DSM22704T.</title>
        <authorList>
            <person name="Pester M."/>
            <person name="Brambilla E."/>
            <person name="Alazard D."/>
            <person name="Rattei T."/>
            <person name="Weinmaier T."/>
            <person name="Han J."/>
            <person name="Lucas S."/>
            <person name="Lapidus A."/>
            <person name="Cheng J.F."/>
            <person name="Goodwin L."/>
            <person name="Pitluck S."/>
            <person name="Peters L."/>
            <person name="Ovchinnikova G."/>
            <person name="Teshima H."/>
            <person name="Detter J.C."/>
            <person name="Han C.S."/>
            <person name="Tapia R."/>
            <person name="Land M.L."/>
            <person name="Hauser L."/>
            <person name="Kyrpides N.C."/>
            <person name="Ivanova N.N."/>
            <person name="Pagani I."/>
            <person name="Huntmann M."/>
            <person name="Wei C.L."/>
            <person name="Davenport K.W."/>
            <person name="Daligault H."/>
            <person name="Chain P.S."/>
            <person name="Chen A."/>
            <person name="Mavromatis K."/>
            <person name="Markowitz V."/>
            <person name="Szeto E."/>
            <person name="Mikhailova N."/>
            <person name="Pati A."/>
            <person name="Wagner M."/>
            <person name="Woyke T."/>
            <person name="Ollivier B."/>
            <person name="Klenk H.P."/>
            <person name="Spring S."/>
            <person name="Loy A."/>
        </authorList>
    </citation>
    <scope>NUCLEOTIDE SEQUENCE [LARGE SCALE GENOMIC DNA]</scope>
    <source>
        <strain evidence="5">DSM 22704 / JCM 16185 / SJ4</strain>
    </source>
</reference>
<dbReference type="PANTHER" id="PTHR30061">
    <property type="entry name" value="MALTOSE-BINDING PERIPLASMIC PROTEIN"/>
    <property type="match status" value="1"/>
</dbReference>
<keyword evidence="2" id="KW-0813">Transport</keyword>
<evidence type="ECO:0000313" key="5">
    <source>
        <dbReference type="Proteomes" id="UP000002892"/>
    </source>
</evidence>
<evidence type="ECO:0008006" key="6">
    <source>
        <dbReference type="Google" id="ProtNLM"/>
    </source>
</evidence>
<sequence length="392" mass="41458">MISRLLHSIFCMLIIVFLVSGCSKAPQTGEPGGPAPAVIEVWHSLLGAQADALQNQVQAINKAHPQVIVKLRYVPEQNFAAFTYQAEAGGEGPEIFIARREIIRQLYSQGTLAKVAYADQGSFTAAAAGFRFGDTQYALPWLTDVPMLYYRTDTANAPSTLADLFSSQGGISVPAADTATLSAWWSGQGGALMTGGNPALDNPSNLAFLQQLIAWQNAKSLRIDPQALTSFAGGQAPYVIAGASQSVLLNQQKVPWGCVSLTDLTAGQGEPLLGLTFGIANSAIMTKDLSPEIKIVEQALLQPDVEGALAKSGSLLPANMAYYQLPEAQKGIFPQAYRAFSKAWGLVGSAPEWNLISLQDTAWSNALAGSSSPQDALTSAQAQALKALNKSS</sequence>
<dbReference type="GO" id="GO:0042956">
    <property type="term" value="P:maltodextrin transmembrane transport"/>
    <property type="evidence" value="ECO:0007669"/>
    <property type="project" value="TreeGrafter"/>
</dbReference>
<evidence type="ECO:0000256" key="3">
    <source>
        <dbReference type="ARBA" id="ARBA00022729"/>
    </source>
</evidence>
<dbReference type="Proteomes" id="UP000002892">
    <property type="component" value="Chromosome"/>
</dbReference>
<dbReference type="Gene3D" id="3.40.190.10">
    <property type="entry name" value="Periplasmic binding protein-like II"/>
    <property type="match status" value="1"/>
</dbReference>
<keyword evidence="5" id="KW-1185">Reference proteome</keyword>
<dbReference type="OrthoDB" id="9808332at2"/>
<evidence type="ECO:0000313" key="4">
    <source>
        <dbReference type="EMBL" id="AFM43422.1"/>
    </source>
</evidence>
<dbReference type="SUPFAM" id="SSF53850">
    <property type="entry name" value="Periplasmic binding protein-like II"/>
    <property type="match status" value="1"/>
</dbReference>
<dbReference type="HOGENOM" id="CLU_701549_0_0_9"/>
<dbReference type="PANTHER" id="PTHR30061:SF50">
    <property type="entry name" value="MALTOSE_MALTODEXTRIN-BINDING PERIPLASMIC PROTEIN"/>
    <property type="match status" value="1"/>
</dbReference>
<dbReference type="GO" id="GO:1901982">
    <property type="term" value="F:maltose binding"/>
    <property type="evidence" value="ECO:0007669"/>
    <property type="project" value="TreeGrafter"/>
</dbReference>
<protein>
    <recommendedName>
        <fullName evidence="6">ABC-type sugar transport system, periplasmic component</fullName>
    </recommendedName>
</protein>